<sequence>MRPVLEYTISQEQSAFVPGRLISDNALVAFECAHAMKRKKKGKKGHCAVKLDMMKAYDRVEWPFVESILTKLGFPPRLVQIIMKCVSTAGRSYVTIFVPCAEELTALIHHYNSGFIDRGVRVCKRSPWISHLLFADDSLIFINANGASAARLNEILDIYHLASGQKVNKEKSAIFFSPCTSDTHREVVKQHLNIHIEAFSEKYLGLPTAVGKLTSEAFEYITEIARSSVNGWAGKNLSYPGKEALIKSVVQAKPIHGMSCFLLSKSTCKKITSVMAQFWWSGNLDRRSMHWLAWDKLAIPKNQGGMGFRDMQAFNVALLGKQAWRIIMKPDSLCSRVLRTRYLHNQELMTANAPRTASKTWRAILAGREALKLGLIKRMGSGQFISIWEDCWLPNSATMRPMGRLKETDLVMVNELLTASNDWNEPLICGIFFAPDVDSILSIPLRSTGGDDWLAWTKEKSGIYTVRSAYKSLMEARQSEEASNNNGHAVSSSENDTDLWKRLWKLPVVPKVRVFWWRVLRGILPDYRTLSRRHIMDNSTCALKPCGHLSYQGTRVFLNLLGRNVSGRDHLMEWLKLIPMVLLMSMTIWQLLVLLHVRGWSSTRGVSDPLTVESLAFRDAVVYARSRGFTNVVFEVDSEDLVRLWQNRAIDLSVVKQVLDEISELSLLFTKFSLVHARREANQAAHSCAKYISLQDGSFSWDAEPPAFLVHSLGADCNLLLIYIIFQKKKRKVMSLSSCQSEYMAAATAACQGVWLGRLLGDLLVSPPLVANLLVDNMSAIQLCKNPVFHDRSKHIEVRYHFIRGCIEDGTVTVEFIGTEDQLADILTKSLGRVRFQLLCQKLKIVEIK</sequence>
<protein>
    <submittedName>
        <fullName evidence="1">Uncharacterized protein</fullName>
    </submittedName>
</protein>
<accession>A0ACD5W8V3</accession>
<dbReference type="EnsemblPlants" id="AVESA.00010b.r2.4AG0582240.1">
    <property type="protein sequence ID" value="AVESA.00010b.r2.4AG0582240.1.CDS"/>
    <property type="gene ID" value="AVESA.00010b.r2.4AG0582240"/>
</dbReference>
<proteinExistence type="predicted"/>
<dbReference type="Proteomes" id="UP001732700">
    <property type="component" value="Chromosome 4A"/>
</dbReference>
<evidence type="ECO:0000313" key="2">
    <source>
        <dbReference type="Proteomes" id="UP001732700"/>
    </source>
</evidence>
<reference evidence="1" key="1">
    <citation type="submission" date="2021-05" db="EMBL/GenBank/DDBJ databases">
        <authorList>
            <person name="Scholz U."/>
            <person name="Mascher M."/>
            <person name="Fiebig A."/>
        </authorList>
    </citation>
    <scope>NUCLEOTIDE SEQUENCE [LARGE SCALE GENOMIC DNA]</scope>
</reference>
<reference evidence="1" key="2">
    <citation type="submission" date="2025-09" db="UniProtKB">
        <authorList>
            <consortium name="EnsemblPlants"/>
        </authorList>
    </citation>
    <scope>IDENTIFICATION</scope>
</reference>
<organism evidence="1 2">
    <name type="scientific">Avena sativa</name>
    <name type="common">Oat</name>
    <dbReference type="NCBI Taxonomy" id="4498"/>
    <lineage>
        <taxon>Eukaryota</taxon>
        <taxon>Viridiplantae</taxon>
        <taxon>Streptophyta</taxon>
        <taxon>Embryophyta</taxon>
        <taxon>Tracheophyta</taxon>
        <taxon>Spermatophyta</taxon>
        <taxon>Magnoliopsida</taxon>
        <taxon>Liliopsida</taxon>
        <taxon>Poales</taxon>
        <taxon>Poaceae</taxon>
        <taxon>BOP clade</taxon>
        <taxon>Pooideae</taxon>
        <taxon>Poodae</taxon>
        <taxon>Poeae</taxon>
        <taxon>Poeae Chloroplast Group 1 (Aveneae type)</taxon>
        <taxon>Aveninae</taxon>
        <taxon>Avena</taxon>
    </lineage>
</organism>
<keyword evidence="2" id="KW-1185">Reference proteome</keyword>
<evidence type="ECO:0000313" key="1">
    <source>
        <dbReference type="EnsemblPlants" id="AVESA.00010b.r2.4AG0582240.1.CDS"/>
    </source>
</evidence>
<name>A0ACD5W8V3_AVESA</name>